<name>A0A168DIZ8_9EURO</name>
<comment type="subunit">
    <text evidence="1">Component of the NuA4 histone acetyltransferase complex.</text>
</comment>
<dbReference type="InterPro" id="IPR016197">
    <property type="entry name" value="Chromo-like_dom_sf"/>
</dbReference>
<dbReference type="Pfam" id="PF17917">
    <property type="entry name" value="RT_RNaseH"/>
    <property type="match status" value="1"/>
</dbReference>
<dbReference type="GO" id="GO:0003723">
    <property type="term" value="F:RNA binding"/>
    <property type="evidence" value="ECO:0007669"/>
    <property type="project" value="UniProtKB-KW"/>
</dbReference>
<dbReference type="Proteomes" id="UP000242877">
    <property type="component" value="Unassembled WGS sequence"/>
</dbReference>
<feature type="region of interest" description="Disordered" evidence="9">
    <location>
        <begin position="381"/>
        <end position="400"/>
    </location>
</feature>
<dbReference type="GO" id="GO:0005634">
    <property type="term" value="C:nucleus"/>
    <property type="evidence" value="ECO:0007669"/>
    <property type="project" value="UniProtKB-ARBA"/>
</dbReference>
<dbReference type="Pfam" id="PF00078">
    <property type="entry name" value="RVT_1"/>
    <property type="match status" value="1"/>
</dbReference>
<dbReference type="OrthoDB" id="4368513at2759"/>
<dbReference type="SMART" id="SM00298">
    <property type="entry name" value="CHROMO"/>
    <property type="match status" value="1"/>
</dbReference>
<evidence type="ECO:0000256" key="4">
    <source>
        <dbReference type="ARBA" id="ARBA00022722"/>
    </source>
</evidence>
<dbReference type="PROSITE" id="PS50013">
    <property type="entry name" value="CHROMO_2"/>
    <property type="match status" value="1"/>
</dbReference>
<feature type="compositionally biased region" description="Basic and acidic residues" evidence="9">
    <location>
        <begin position="531"/>
        <end position="551"/>
    </location>
</feature>
<protein>
    <submittedName>
        <fullName evidence="13">Ribonuclease H-like protein</fullName>
    </submittedName>
</protein>
<feature type="domain" description="Chromo" evidence="10">
    <location>
        <begin position="2315"/>
        <end position="2367"/>
    </location>
</feature>
<keyword evidence="14" id="KW-1185">Reference proteome</keyword>
<feature type="region of interest" description="Disordered" evidence="9">
    <location>
        <begin position="449"/>
        <end position="480"/>
    </location>
</feature>
<keyword evidence="4" id="KW-0540">Nuclease</keyword>
<keyword evidence="8" id="KW-0695">RNA-directed DNA polymerase</keyword>
<feature type="compositionally biased region" description="Basic and acidic residues" evidence="9">
    <location>
        <begin position="973"/>
        <end position="992"/>
    </location>
</feature>
<keyword evidence="3" id="KW-0548">Nucleotidyltransferase</keyword>
<dbReference type="InterPro" id="IPR023780">
    <property type="entry name" value="Chromo_domain"/>
</dbReference>
<feature type="region of interest" description="Disordered" evidence="9">
    <location>
        <begin position="522"/>
        <end position="584"/>
    </location>
</feature>
<feature type="region of interest" description="Disordered" evidence="9">
    <location>
        <begin position="141"/>
        <end position="209"/>
    </location>
</feature>
<feature type="compositionally biased region" description="Basic and acidic residues" evidence="9">
    <location>
        <begin position="948"/>
        <end position="958"/>
    </location>
</feature>
<feature type="compositionally biased region" description="Low complexity" evidence="9">
    <location>
        <begin position="463"/>
        <end position="480"/>
    </location>
</feature>
<dbReference type="InterPro" id="IPR001584">
    <property type="entry name" value="Integrase_cat-core"/>
</dbReference>
<sequence>MATSIKAYYQAKQALSHLLAPQTLALAEIVLKQRIDSPPSAIPVASPRRTRKRVRHADTPPWPVYWGTGRPTDISRDITDFHKKTRAAVTTAAYRDILNRLLEKPVWQGPPLGPKALRQEPPYTAAVPLQSPVRTPIAQIQTALSSPPRIAPRRYRDARTSEQGQPSRIPQPVQNISSSSPISLTALRSRENSDVPPVGTTQSSPPIAGLSEVPQRQEIDINEVSNAEVASPPLPVPPEITSASEMEFDASPGLTPIAGDWNPMPASPCRGSSMSIDAKEAVGIHNIPIAKSVSSDIPIEDAPSREDSISYMELSEEGDHIAIEPEREALLLSAINSGYTAALEAFNNLSISEPAEVKETWQVESEQRLLSVRINTDAKLSDTGKAEIPTGTQGDDQNYPWSSPPVVHELPESLALADYQKYSDSPKASSRTLYRTASTQTAIYHKMHNQNQQSDSIDASRPVASHSVAQGSSAQSVAPSFSPTEIMQLIQQQNELLKQQTARMEERFAAVDDKFSILQVKAAASPPPSTARDRQAFAKQDRGRQRADFHQRSPRAPAADRDTPTVVPTVEHESSQSGDNPQPLAAAPLIEEDIIEVPPSHRWASGTPRAYGSPLPETFAAKAAPNPEAVDYQRYRQWKPKEVGFFYPDYPAVDGDGDRIRKDRATYFRMVSSFAQRVRSYSRLHPRSPICEYLDALLEGAALSWWQDAVSDEDKMFYATHRNGIEAWLRRLELRFKPTPQDAEKLLFSIKYTAANARDGRSVEEYVARIRSAAKALNPTATDKDIVFRAWVQIQNRLRQSIPQPRDSVTVDQFTETLHMHFLNWKELEPSDDEEVPSRQKKAYWGYNQRPPQYAARASANEGEPAKPLAPTPAAPDNTSLHLQELAKSMTALVQLWTEKEKAATATVKPPQEVAQEQRASYRNQYGDGPRKDNGPNTYYRQRNGYAENRRGTQDFPRKSAYLATGEGDSDDDGSHLLDLDEPPKPKKAVAEEPKQEQLVALHPLLKNRQRTIVSKRDETFRDWRYATAIAYSPECPEATAIALDTGCDCTLISESLLEALWPSAEIREISPERVGGIAASTWVHREVVVPVLLDGHLQDEQVTCQMDIVAKVIPKLSAGLLVGTDNLGPNQVTIRLATATAILEGCDNAILPIFVTNKPRRSSPQALYPTQEVKIPAGARMLVPVETRGKNTVLANDRDYLFEPKHAYLGLYNSVFDSQSQSVLVHNTGDKPCILQSKEKLGTASELDVRNAFHASTDAAELAFSDPQPAKPIVVSTANNSEVKLDSGITVAGGDNNAKRLAALTERYCKLWLDDGSPVDIPEDFWMEIPIREGERFPKRAKAFVSPPEDREVIDTTLDKLQDQGRLCYATGHTPSAYPVFVVWKETVKDGVPVRKGRVVVDIRNLNAISEADLYPVQQQEDLLRRIAGKKYLSVFDAASFFYQWRIKTKHRNRLAIVSHRGQEVFNVAVMGYINSIAYVARMMANILRGYEDFVAVYVDDIMVYSDSFDDHLAHLDKIFARLEEYNVTLSAAKTFLGFTEVTILGQKVSSLGLTTTRERTEALTSLQFPQTLKELEHYLGLTGWLRHFVPHYAAITEPLQKRKTLLLKESPSNKGSARKEYSKRTGLDLVSQAEQEAFDKLQSIFTQGLFLSHHDASRPLFIDIDASKQYGFGVMAFHADISWLEKANDNYTIPPPRTLVKPILFLSRMLTPAEEKFWPTELELACMVWSLRKMKHLVEASKLTVLYTDHAANVSIAKQSTQSTAMGGATLRLTLGAIFIQSFKNLRVHHIPGKDNLVPDALSRLPSRPRLDGIASTDDPEGVALPDQAHAFMASRNLATQDNTDAAQPSSAQDEVSATYFLPQSRDPPKNSDSAHAISIADSVKDRLRDGYTKDKRLAKIVKQLKEQEELPANHRATLPYELDAEGLLWHKYHWLRLCIPFGMHREFFETAHTKAHLGFERSFARLEPFAIHRGARRLREYIAHCPTCLQNRTRRHAKHGDLQPILEPFIPFHTICIDIVLGLPDGVYDAMLTVTDKATKRVTYIPGRSNWTADDWGDALDVRLAEGDWGSPRKIICDRDPKWVAKLWRRIWTNRGTLLAYTTAWHAQADGQSEVTNQVAEIALRNYIGYLSKPANWHMALPHLQAIINSSVSSATKTTPHRLMYGMDLPAANGPISDTRREALGHKAERYDAVQAVAEAIMAMTRHYNKKALPLFLKAGDKVMLRLHKGYNIPSTKLHPKVSPQYAGPFRIKRQVGRLAYELELPSNMQIHPVINVSHLDPAPKGNDPYNRSPQEPPPVFAEEGYESTPEYEVEKLIGKRIKKIGKRRRTQYLVRWAGYGPEWDDWYDVDDLGHCLDLVKDWEGVSSDEDLHRRLHPGRCRKVAPPPTRVALFGQTSEAEYEYHGTCQCAPHHFQ</sequence>
<dbReference type="InterPro" id="IPR012337">
    <property type="entry name" value="RNaseH-like_sf"/>
</dbReference>
<dbReference type="Pfam" id="PF24626">
    <property type="entry name" value="SH3_Tf2-1"/>
    <property type="match status" value="1"/>
</dbReference>
<dbReference type="InterPro" id="IPR036397">
    <property type="entry name" value="RNaseH_sf"/>
</dbReference>
<dbReference type="SUPFAM" id="SSF56672">
    <property type="entry name" value="DNA/RNA polymerases"/>
    <property type="match status" value="1"/>
</dbReference>
<dbReference type="SUPFAM" id="SSF54160">
    <property type="entry name" value="Chromo domain-like"/>
    <property type="match status" value="1"/>
</dbReference>
<evidence type="ECO:0000259" key="11">
    <source>
        <dbReference type="PROSITE" id="PS50175"/>
    </source>
</evidence>
<accession>A0A168DIZ8</accession>
<feature type="region of interest" description="Disordered" evidence="9">
    <location>
        <begin position="903"/>
        <end position="992"/>
    </location>
</feature>
<evidence type="ECO:0000256" key="6">
    <source>
        <dbReference type="ARBA" id="ARBA00022801"/>
    </source>
</evidence>
<dbReference type="GO" id="GO:0015074">
    <property type="term" value="P:DNA integration"/>
    <property type="evidence" value="ECO:0007669"/>
    <property type="project" value="InterPro"/>
</dbReference>
<dbReference type="InterPro" id="IPR043128">
    <property type="entry name" value="Rev_trsase/Diguanyl_cyclase"/>
</dbReference>
<dbReference type="InterPro" id="IPR056924">
    <property type="entry name" value="SH3_Tf2-1"/>
</dbReference>
<dbReference type="PANTHER" id="PTHR37984:SF5">
    <property type="entry name" value="PROTEIN NYNRIN-LIKE"/>
    <property type="match status" value="1"/>
</dbReference>
<dbReference type="GO" id="GO:0006338">
    <property type="term" value="P:chromatin remodeling"/>
    <property type="evidence" value="ECO:0007669"/>
    <property type="project" value="UniProtKB-ARBA"/>
</dbReference>
<evidence type="ECO:0000313" key="14">
    <source>
        <dbReference type="Proteomes" id="UP000242877"/>
    </source>
</evidence>
<keyword evidence="6" id="KW-0378">Hydrolase</keyword>
<dbReference type="Gene3D" id="3.30.420.10">
    <property type="entry name" value="Ribonuclease H-like superfamily/Ribonuclease H"/>
    <property type="match status" value="1"/>
</dbReference>
<evidence type="ECO:0000256" key="1">
    <source>
        <dbReference type="ARBA" id="ARBA00011353"/>
    </source>
</evidence>
<dbReference type="Pfam" id="PF00385">
    <property type="entry name" value="Chromo"/>
    <property type="match status" value="1"/>
</dbReference>
<dbReference type="Gene3D" id="3.10.10.10">
    <property type="entry name" value="HIV Type 1 Reverse Transcriptase, subunit A, domain 1"/>
    <property type="match status" value="1"/>
</dbReference>
<evidence type="ECO:0000256" key="8">
    <source>
        <dbReference type="ARBA" id="ARBA00022918"/>
    </source>
</evidence>
<dbReference type="InterPro" id="IPR000477">
    <property type="entry name" value="RT_dom"/>
</dbReference>
<dbReference type="InterPro" id="IPR041373">
    <property type="entry name" value="RT_RNaseH"/>
</dbReference>
<dbReference type="PROSITE" id="PS50175">
    <property type="entry name" value="ASP_PROT_RETROV"/>
    <property type="match status" value="1"/>
</dbReference>
<dbReference type="InterPro" id="IPR050951">
    <property type="entry name" value="Retrovirus_Pol_polyprotein"/>
</dbReference>
<dbReference type="Gene3D" id="2.40.50.40">
    <property type="match status" value="1"/>
</dbReference>
<feature type="domain" description="Peptidase A2" evidence="11">
    <location>
        <begin position="1040"/>
        <end position="1127"/>
    </location>
</feature>
<dbReference type="InterPro" id="IPR001995">
    <property type="entry name" value="Peptidase_A2_cat"/>
</dbReference>
<evidence type="ECO:0000256" key="3">
    <source>
        <dbReference type="ARBA" id="ARBA00022695"/>
    </source>
</evidence>
<feature type="compositionally biased region" description="Polar residues" evidence="9">
    <location>
        <begin position="390"/>
        <end position="400"/>
    </location>
</feature>
<gene>
    <name evidence="13" type="ORF">AAP_00057</name>
</gene>
<evidence type="ECO:0000259" key="10">
    <source>
        <dbReference type="PROSITE" id="PS50013"/>
    </source>
</evidence>
<dbReference type="PANTHER" id="PTHR37984">
    <property type="entry name" value="PROTEIN CBG26694"/>
    <property type="match status" value="1"/>
</dbReference>
<dbReference type="InterPro" id="IPR000953">
    <property type="entry name" value="Chromo/chromo_shadow_dom"/>
</dbReference>
<dbReference type="VEuPathDB" id="FungiDB:AAP_00057"/>
<proteinExistence type="predicted"/>
<comment type="caution">
    <text evidence="13">The sequence shown here is derived from an EMBL/GenBank/DDBJ whole genome shotgun (WGS) entry which is preliminary data.</text>
</comment>
<dbReference type="PROSITE" id="PS50994">
    <property type="entry name" value="INTEGRASE"/>
    <property type="match status" value="1"/>
</dbReference>
<organism evidence="13 14">
    <name type="scientific">Ascosphaera apis ARSEF 7405</name>
    <dbReference type="NCBI Taxonomy" id="392613"/>
    <lineage>
        <taxon>Eukaryota</taxon>
        <taxon>Fungi</taxon>
        <taxon>Dikarya</taxon>
        <taxon>Ascomycota</taxon>
        <taxon>Pezizomycotina</taxon>
        <taxon>Eurotiomycetes</taxon>
        <taxon>Eurotiomycetidae</taxon>
        <taxon>Onygenales</taxon>
        <taxon>Ascosphaeraceae</taxon>
        <taxon>Ascosphaera</taxon>
    </lineage>
</organism>
<dbReference type="InterPro" id="IPR043502">
    <property type="entry name" value="DNA/RNA_pol_sf"/>
</dbReference>
<keyword evidence="7" id="KW-0694">RNA-binding</keyword>
<feature type="region of interest" description="Disordered" evidence="9">
    <location>
        <begin position="830"/>
        <end position="878"/>
    </location>
</feature>
<evidence type="ECO:0000256" key="2">
    <source>
        <dbReference type="ARBA" id="ARBA00022679"/>
    </source>
</evidence>
<evidence type="ECO:0000313" key="13">
    <source>
        <dbReference type="EMBL" id="KZZ97796.1"/>
    </source>
</evidence>
<reference evidence="13 14" key="1">
    <citation type="journal article" date="2016" name="Genome Biol. Evol.">
        <title>Divergent and convergent evolution of fungal pathogenicity.</title>
        <authorList>
            <person name="Shang Y."/>
            <person name="Xiao G."/>
            <person name="Zheng P."/>
            <person name="Cen K."/>
            <person name="Zhan S."/>
            <person name="Wang C."/>
        </authorList>
    </citation>
    <scope>NUCLEOTIDE SEQUENCE [LARGE SCALE GENOMIC DNA]</scope>
    <source>
        <strain evidence="13 14">ARSEF 7405</strain>
    </source>
</reference>
<feature type="domain" description="Integrase catalytic" evidence="12">
    <location>
        <begin position="2010"/>
        <end position="2171"/>
    </location>
</feature>
<evidence type="ECO:0000256" key="7">
    <source>
        <dbReference type="ARBA" id="ARBA00022884"/>
    </source>
</evidence>
<dbReference type="GO" id="GO:0006508">
    <property type="term" value="P:proteolysis"/>
    <property type="evidence" value="ECO:0007669"/>
    <property type="project" value="InterPro"/>
</dbReference>
<evidence type="ECO:0000256" key="9">
    <source>
        <dbReference type="SAM" id="MobiDB-lite"/>
    </source>
</evidence>
<dbReference type="GO" id="GO:0004190">
    <property type="term" value="F:aspartic-type endopeptidase activity"/>
    <property type="evidence" value="ECO:0007669"/>
    <property type="project" value="InterPro"/>
</dbReference>
<dbReference type="CDD" id="cd00024">
    <property type="entry name" value="CD_CSD"/>
    <property type="match status" value="1"/>
</dbReference>
<dbReference type="GO" id="GO:0003964">
    <property type="term" value="F:RNA-directed DNA polymerase activity"/>
    <property type="evidence" value="ECO:0007669"/>
    <property type="project" value="UniProtKB-KW"/>
</dbReference>
<dbReference type="EMBL" id="AZGZ01000001">
    <property type="protein sequence ID" value="KZZ97796.1"/>
    <property type="molecule type" value="Genomic_DNA"/>
</dbReference>
<evidence type="ECO:0000259" key="12">
    <source>
        <dbReference type="PROSITE" id="PS50994"/>
    </source>
</evidence>
<dbReference type="Gene3D" id="3.30.70.270">
    <property type="match status" value="2"/>
</dbReference>
<dbReference type="GO" id="GO:0004519">
    <property type="term" value="F:endonuclease activity"/>
    <property type="evidence" value="ECO:0007669"/>
    <property type="project" value="UniProtKB-KW"/>
</dbReference>
<keyword evidence="2" id="KW-0808">Transferase</keyword>
<dbReference type="CDD" id="cd01647">
    <property type="entry name" value="RT_LTR"/>
    <property type="match status" value="1"/>
</dbReference>
<keyword evidence="5" id="KW-0255">Endonuclease</keyword>
<feature type="compositionally biased region" description="Polar residues" evidence="9">
    <location>
        <begin position="161"/>
        <end position="183"/>
    </location>
</feature>
<dbReference type="SUPFAM" id="SSF53098">
    <property type="entry name" value="Ribonuclease H-like"/>
    <property type="match status" value="1"/>
</dbReference>
<evidence type="ECO:0000256" key="5">
    <source>
        <dbReference type="ARBA" id="ARBA00022759"/>
    </source>
</evidence>